<gene>
    <name evidence="1" type="ORF">VNO78_07288</name>
</gene>
<evidence type="ECO:0000313" key="2">
    <source>
        <dbReference type="Proteomes" id="UP001386955"/>
    </source>
</evidence>
<comment type="caution">
    <text evidence="1">The sequence shown here is derived from an EMBL/GenBank/DDBJ whole genome shotgun (WGS) entry which is preliminary data.</text>
</comment>
<sequence length="92" mass="10668">MADLFFLHCNCRPFSLYNAFDLLQNHTLSITNTLLSLLQPPPPPFHHHHNVTLLFYHLSQRATQLKTPPLCLWGQFPPPSFPFTALWFQLLG</sequence>
<accession>A0AAN9XRZ1</accession>
<name>A0AAN9XRZ1_PSOTE</name>
<evidence type="ECO:0000313" key="1">
    <source>
        <dbReference type="EMBL" id="KAK7405683.1"/>
    </source>
</evidence>
<organism evidence="1 2">
    <name type="scientific">Psophocarpus tetragonolobus</name>
    <name type="common">Winged bean</name>
    <name type="synonym">Dolichos tetragonolobus</name>
    <dbReference type="NCBI Taxonomy" id="3891"/>
    <lineage>
        <taxon>Eukaryota</taxon>
        <taxon>Viridiplantae</taxon>
        <taxon>Streptophyta</taxon>
        <taxon>Embryophyta</taxon>
        <taxon>Tracheophyta</taxon>
        <taxon>Spermatophyta</taxon>
        <taxon>Magnoliopsida</taxon>
        <taxon>eudicotyledons</taxon>
        <taxon>Gunneridae</taxon>
        <taxon>Pentapetalae</taxon>
        <taxon>rosids</taxon>
        <taxon>fabids</taxon>
        <taxon>Fabales</taxon>
        <taxon>Fabaceae</taxon>
        <taxon>Papilionoideae</taxon>
        <taxon>50 kb inversion clade</taxon>
        <taxon>NPAAA clade</taxon>
        <taxon>indigoferoid/millettioid clade</taxon>
        <taxon>Phaseoleae</taxon>
        <taxon>Psophocarpus</taxon>
    </lineage>
</organism>
<proteinExistence type="predicted"/>
<dbReference type="AlphaFoldDB" id="A0AAN9XRZ1"/>
<dbReference type="EMBL" id="JAYMYS010000002">
    <property type="protein sequence ID" value="KAK7405683.1"/>
    <property type="molecule type" value="Genomic_DNA"/>
</dbReference>
<keyword evidence="2" id="KW-1185">Reference proteome</keyword>
<reference evidence="1 2" key="1">
    <citation type="submission" date="2024-01" db="EMBL/GenBank/DDBJ databases">
        <title>The genomes of 5 underutilized Papilionoideae crops provide insights into root nodulation and disease resistanc.</title>
        <authorList>
            <person name="Jiang F."/>
        </authorList>
    </citation>
    <scope>NUCLEOTIDE SEQUENCE [LARGE SCALE GENOMIC DNA]</scope>
    <source>
        <strain evidence="1">DUOXIRENSHENG_FW03</strain>
        <tissue evidence="1">Leaves</tissue>
    </source>
</reference>
<dbReference type="Proteomes" id="UP001386955">
    <property type="component" value="Unassembled WGS sequence"/>
</dbReference>
<protein>
    <submittedName>
        <fullName evidence="1">Uncharacterized protein</fullName>
    </submittedName>
</protein>